<evidence type="ECO:0000259" key="4">
    <source>
        <dbReference type="PROSITE" id="PS50995"/>
    </source>
</evidence>
<feature type="domain" description="HTH marR-type" evidence="4">
    <location>
        <begin position="4"/>
        <end position="135"/>
    </location>
</feature>
<keyword evidence="1" id="KW-0805">Transcription regulation</keyword>
<keyword evidence="6" id="KW-1185">Reference proteome</keyword>
<evidence type="ECO:0000256" key="2">
    <source>
        <dbReference type="ARBA" id="ARBA00023125"/>
    </source>
</evidence>
<evidence type="ECO:0000256" key="1">
    <source>
        <dbReference type="ARBA" id="ARBA00023015"/>
    </source>
</evidence>
<dbReference type="Proteomes" id="UP000181936">
    <property type="component" value="Chromosome"/>
</dbReference>
<dbReference type="InterPro" id="IPR036388">
    <property type="entry name" value="WH-like_DNA-bd_sf"/>
</dbReference>
<dbReference type="PANTHER" id="PTHR42756:SF1">
    <property type="entry name" value="TRANSCRIPTIONAL REPRESSOR OF EMRAB OPERON"/>
    <property type="match status" value="1"/>
</dbReference>
<dbReference type="PROSITE" id="PS50995">
    <property type="entry name" value="HTH_MARR_2"/>
    <property type="match status" value="1"/>
</dbReference>
<dbReference type="STRING" id="1547283.A9C19_07720"/>
<dbReference type="SUPFAM" id="SSF46785">
    <property type="entry name" value="Winged helix' DNA-binding domain"/>
    <property type="match status" value="1"/>
</dbReference>
<dbReference type="InterPro" id="IPR036390">
    <property type="entry name" value="WH_DNA-bd_sf"/>
</dbReference>
<name>A0A1L3MQL2_9BACI</name>
<organism evidence="5 6">
    <name type="scientific">Bacillus weihaiensis</name>
    <dbReference type="NCBI Taxonomy" id="1547283"/>
    <lineage>
        <taxon>Bacteria</taxon>
        <taxon>Bacillati</taxon>
        <taxon>Bacillota</taxon>
        <taxon>Bacilli</taxon>
        <taxon>Bacillales</taxon>
        <taxon>Bacillaceae</taxon>
        <taxon>Bacillus</taxon>
    </lineage>
</organism>
<dbReference type="InterPro" id="IPR011991">
    <property type="entry name" value="ArsR-like_HTH"/>
</dbReference>
<evidence type="ECO:0000313" key="5">
    <source>
        <dbReference type="EMBL" id="APH04645.1"/>
    </source>
</evidence>
<dbReference type="PANTHER" id="PTHR42756">
    <property type="entry name" value="TRANSCRIPTIONAL REGULATOR, MARR"/>
    <property type="match status" value="1"/>
</dbReference>
<proteinExistence type="predicted"/>
<evidence type="ECO:0000313" key="6">
    <source>
        <dbReference type="Proteomes" id="UP000181936"/>
    </source>
</evidence>
<dbReference type="PRINTS" id="PR00598">
    <property type="entry name" value="HTHMARR"/>
</dbReference>
<dbReference type="GO" id="GO:0003700">
    <property type="term" value="F:DNA-binding transcription factor activity"/>
    <property type="evidence" value="ECO:0007669"/>
    <property type="project" value="InterPro"/>
</dbReference>
<dbReference type="AlphaFoldDB" id="A0A1L3MQL2"/>
<dbReference type="OrthoDB" id="1904211at2"/>
<dbReference type="Gene3D" id="1.10.10.10">
    <property type="entry name" value="Winged helix-like DNA-binding domain superfamily/Winged helix DNA-binding domain"/>
    <property type="match status" value="1"/>
</dbReference>
<dbReference type="CDD" id="cd00090">
    <property type="entry name" value="HTH_ARSR"/>
    <property type="match status" value="1"/>
</dbReference>
<dbReference type="InterPro" id="IPR000835">
    <property type="entry name" value="HTH_MarR-typ"/>
</dbReference>
<keyword evidence="2" id="KW-0238">DNA-binding</keyword>
<protein>
    <submittedName>
        <fullName evidence="5">MarR family transcriptional regulator</fullName>
    </submittedName>
</protein>
<dbReference type="SMART" id="SM00347">
    <property type="entry name" value="HTH_MARR"/>
    <property type="match status" value="1"/>
</dbReference>
<dbReference type="EMBL" id="CP016020">
    <property type="protein sequence ID" value="APH04645.1"/>
    <property type="molecule type" value="Genomic_DNA"/>
</dbReference>
<dbReference type="RefSeq" id="WP_072579434.1">
    <property type="nucleotide sequence ID" value="NZ_CP016020.1"/>
</dbReference>
<evidence type="ECO:0000256" key="3">
    <source>
        <dbReference type="ARBA" id="ARBA00023163"/>
    </source>
</evidence>
<sequence length="140" mass="16537">MDNTNQLFHLLYQKTRHMTKELNGSLQKHELFSSQWSILYCLMTKGSMTQSEIWRYLGVEAPTVTRTLIKLEEFGWIQRSSGQDKRERLVSLTEKAYKQLPFVEDDVKTFEKVMISNLTSEEQNQLYYLLSKLGEKSDME</sequence>
<dbReference type="KEGG" id="bwh:A9C19_07720"/>
<gene>
    <name evidence="5" type="ORF">A9C19_07720</name>
</gene>
<keyword evidence="3" id="KW-0804">Transcription</keyword>
<reference evidence="5 6" key="1">
    <citation type="journal article" date="2016" name="Sci. Rep.">
        <title>Complete genome sequence and transcriptomic analysis of a novel marine strain Bacillus weihaiensis reveals the mechanism of brown algae degradation.</title>
        <authorList>
            <person name="Zhu Y."/>
            <person name="Chen P."/>
            <person name="Bao Y."/>
            <person name="Men Y."/>
            <person name="Zeng Y."/>
            <person name="Yang J."/>
            <person name="Sun J."/>
            <person name="Sun Y."/>
        </authorList>
    </citation>
    <scope>NUCLEOTIDE SEQUENCE [LARGE SCALE GENOMIC DNA]</scope>
    <source>
        <strain evidence="5 6">Alg07</strain>
    </source>
</reference>
<accession>A0A1L3MQL2</accession>
<dbReference type="GO" id="GO:0003677">
    <property type="term" value="F:DNA binding"/>
    <property type="evidence" value="ECO:0007669"/>
    <property type="project" value="UniProtKB-KW"/>
</dbReference>
<dbReference type="Pfam" id="PF01047">
    <property type="entry name" value="MarR"/>
    <property type="match status" value="1"/>
</dbReference>